<keyword evidence="2" id="KW-1185">Reference proteome</keyword>
<evidence type="ECO:0000313" key="1">
    <source>
        <dbReference type="EMBL" id="KAJ8116870.1"/>
    </source>
</evidence>
<dbReference type="EMBL" id="JAPHNI010000076">
    <property type="protein sequence ID" value="KAJ8116870.1"/>
    <property type="molecule type" value="Genomic_DNA"/>
</dbReference>
<gene>
    <name evidence="1" type="ORF">OPT61_g1814</name>
</gene>
<organism evidence="1 2">
    <name type="scientific">Boeremia exigua</name>
    <dbReference type="NCBI Taxonomy" id="749465"/>
    <lineage>
        <taxon>Eukaryota</taxon>
        <taxon>Fungi</taxon>
        <taxon>Dikarya</taxon>
        <taxon>Ascomycota</taxon>
        <taxon>Pezizomycotina</taxon>
        <taxon>Dothideomycetes</taxon>
        <taxon>Pleosporomycetidae</taxon>
        <taxon>Pleosporales</taxon>
        <taxon>Pleosporineae</taxon>
        <taxon>Didymellaceae</taxon>
        <taxon>Boeremia</taxon>
    </lineage>
</organism>
<protein>
    <submittedName>
        <fullName evidence="1">Uncharacterized protein</fullName>
    </submittedName>
</protein>
<sequence length="984" mass="111109">MLDKSNGAKHMSFSPIGAQRIMADTVVTYLSYGVFGTKLSRAQARPIVAGSSNTARQLVREILVSRQQSTFTRARHSLNPKPENAFEFYAYANTYWQHHVMYASGREAAIVDLTSNLMYRRASELNKVDKNFWNRFQSAAASGNGNILVLLLQVGKIDMNAKDDNEMTPLMRAAQGGHKDTLEVLLSVGKANVEAKNNFGSTALMLAARGGHKDTVEMLISLGKADIEAKNNFGWTALMLAAQGGHKDTVEVLLSVGKANIGARNRNTTLVGETAQKRFQVPAIPFLQSEKIVWVSERDENSTYGEPTAGGDESICTGQALIESGVSDTSNEKSSGILYPQHARNDDDIRSIISKEEDNQSQISTSDAERSREIENAIVSLLAANAMLTPVYEVALELMSRERFADNFGRILTDFHVDLKRLDRTLVTQELAASLRSKELRKRIARKIIDRFISNQEPLREQDLQRLYGLDERNFSFLEAWLTRSNHPLLPQETMNDLDIDVYEDPAMNDKATITVKPNHEEDDSDLTENEYKEGDCARDTDLAKFPRLDLVVQNLVKGEPFQDMVARLEEFLLPSGLLRDISPVPRENITYESNQGQGIFNAIQGLLEDLTGLEWDWWPLPPRMRPLNDGETRVFWRCVRLARSQVFVELTLKALWGITFADSKICTKAQSHEYPKDTPKVISTSAFLHFTPPTDLPDRSVFGVGAGRRKSVTGGLPPFEQFGGLPPSQTSRGPFSRSGYTASFQNGYQQKKPLWFIFKIEGARSILDWDQFGDEELATDCQFQRLLRERHNRLRGRFRLWFSYWRLSYWEFVKLQKTRRGRLVDRGIDLPKTGDYVYSPRPPDISAKDPWISRHEFEEMVKSCITPCWLGCLPTVLGFHDCACPDADATRIISAMPKRETRFMINSSNSGEDYVWGIHARYVVSALYVFCIHMVILSITLGVWIWWQRKHPDDLQGASVPLTVAGICISTFWASTGILKGLR</sequence>
<accession>A0ACC2INT8</accession>
<proteinExistence type="predicted"/>
<comment type="caution">
    <text evidence="1">The sequence shown here is derived from an EMBL/GenBank/DDBJ whole genome shotgun (WGS) entry which is preliminary data.</text>
</comment>
<dbReference type="Proteomes" id="UP001153331">
    <property type="component" value="Unassembled WGS sequence"/>
</dbReference>
<evidence type="ECO:0000313" key="2">
    <source>
        <dbReference type="Proteomes" id="UP001153331"/>
    </source>
</evidence>
<reference evidence="1" key="1">
    <citation type="submission" date="2022-11" db="EMBL/GenBank/DDBJ databases">
        <title>Genome Sequence of Boeremia exigua.</title>
        <authorList>
            <person name="Buettner E."/>
        </authorList>
    </citation>
    <scope>NUCLEOTIDE SEQUENCE</scope>
    <source>
        <strain evidence="1">CU02</strain>
    </source>
</reference>
<name>A0ACC2INT8_9PLEO</name>